<dbReference type="GO" id="GO:0003824">
    <property type="term" value="F:catalytic activity"/>
    <property type="evidence" value="ECO:0007669"/>
    <property type="project" value="InterPro"/>
</dbReference>
<dbReference type="GO" id="GO:0030170">
    <property type="term" value="F:pyridoxal phosphate binding"/>
    <property type="evidence" value="ECO:0007669"/>
    <property type="project" value="InterPro"/>
</dbReference>
<dbReference type="InterPro" id="IPR005303">
    <property type="entry name" value="MOCOS_middle"/>
</dbReference>
<dbReference type="AlphaFoldDB" id="U5CXV6"/>
<dbReference type="eggNOG" id="KOG2362">
    <property type="taxonomic scope" value="Eukaryota"/>
</dbReference>
<gene>
    <name evidence="2" type="ORF">AMTR_s00032p00222720</name>
</gene>
<dbReference type="EMBL" id="KI392518">
    <property type="protein sequence ID" value="ERN14984.1"/>
    <property type="molecule type" value="Genomic_DNA"/>
</dbReference>
<accession>U5CXV6</accession>
<dbReference type="STRING" id="13333.U5CXV6"/>
<dbReference type="PANTHER" id="PTHR14237">
    <property type="entry name" value="MOLYBDOPTERIN COFACTOR SULFURASE MOSC"/>
    <property type="match status" value="1"/>
</dbReference>
<dbReference type="Pfam" id="PF03473">
    <property type="entry name" value="MOSC"/>
    <property type="match status" value="1"/>
</dbReference>
<dbReference type="HOGENOM" id="CLU_028286_2_2_1"/>
<dbReference type="Gramene" id="ERN14984">
    <property type="protein sequence ID" value="ERN14984"/>
    <property type="gene ID" value="AMTR_s00032p00222720"/>
</dbReference>
<dbReference type="Pfam" id="PF03476">
    <property type="entry name" value="MOSC_N"/>
    <property type="match status" value="1"/>
</dbReference>
<dbReference type="SUPFAM" id="SSF141673">
    <property type="entry name" value="MOSC N-terminal domain-like"/>
    <property type="match status" value="1"/>
</dbReference>
<keyword evidence="3" id="KW-1185">Reference proteome</keyword>
<dbReference type="KEGG" id="atr:18443263"/>
<dbReference type="GO" id="GO:0032787">
    <property type="term" value="P:monocarboxylic acid metabolic process"/>
    <property type="evidence" value="ECO:0007669"/>
    <property type="project" value="UniProtKB-ARBA"/>
</dbReference>
<dbReference type="SUPFAM" id="SSF50800">
    <property type="entry name" value="PK beta-barrel domain-like"/>
    <property type="match status" value="1"/>
</dbReference>
<feature type="domain" description="MOSC" evidence="1">
    <location>
        <begin position="134"/>
        <end position="298"/>
    </location>
</feature>
<dbReference type="PANTHER" id="PTHR14237:SF19">
    <property type="entry name" value="MITOCHONDRIAL AMIDOXIME REDUCING COMPONENT 1"/>
    <property type="match status" value="1"/>
</dbReference>
<dbReference type="PROSITE" id="PS51340">
    <property type="entry name" value="MOSC"/>
    <property type="match status" value="1"/>
</dbReference>
<evidence type="ECO:0000313" key="2">
    <source>
        <dbReference type="EMBL" id="ERN14984.1"/>
    </source>
</evidence>
<dbReference type="GO" id="GO:0030151">
    <property type="term" value="F:molybdenum ion binding"/>
    <property type="evidence" value="ECO:0007669"/>
    <property type="project" value="InterPro"/>
</dbReference>
<organism evidence="2 3">
    <name type="scientific">Amborella trichopoda</name>
    <dbReference type="NCBI Taxonomy" id="13333"/>
    <lineage>
        <taxon>Eukaryota</taxon>
        <taxon>Viridiplantae</taxon>
        <taxon>Streptophyta</taxon>
        <taxon>Embryophyta</taxon>
        <taxon>Tracheophyta</taxon>
        <taxon>Spermatophyta</taxon>
        <taxon>Magnoliopsida</taxon>
        <taxon>Amborellales</taxon>
        <taxon>Amborellaceae</taxon>
        <taxon>Amborella</taxon>
    </lineage>
</organism>
<proteinExistence type="predicted"/>
<name>U5CXV6_AMBTC</name>
<evidence type="ECO:0000313" key="3">
    <source>
        <dbReference type="Proteomes" id="UP000017836"/>
    </source>
</evidence>
<evidence type="ECO:0000259" key="1">
    <source>
        <dbReference type="PROSITE" id="PS51340"/>
    </source>
</evidence>
<dbReference type="Proteomes" id="UP000017836">
    <property type="component" value="Unassembled WGS sequence"/>
</dbReference>
<reference evidence="3" key="1">
    <citation type="journal article" date="2013" name="Science">
        <title>The Amborella genome and the evolution of flowering plants.</title>
        <authorList>
            <consortium name="Amborella Genome Project"/>
        </authorList>
    </citation>
    <scope>NUCLEOTIDE SEQUENCE [LARGE SCALE GENOMIC DNA]</scope>
</reference>
<dbReference type="InterPro" id="IPR011037">
    <property type="entry name" value="Pyrv_Knase-like_insert_dom_sf"/>
</dbReference>
<sequence>MVVLGAADARISEIFVYPIKSCRGISLPQCSITPTGFRWDRQWMVVNSKGRAYTQRVEPKLALVEVDLPKEAFTEDWNPTDESYLVLKAPGMETLKVSLNKNCKKIDGVSIWEWSGPGLDEGPEASNWFSKYLEKPSQLVRFNTELGTRYVDHNYAHGYKTMFSDGYPFMLISQASLDALNKILDVPLPINRFRPNILVEGCEPFSEDLWKVLKISKLMFNGVKLCSRCKVPTINQDTGIVSNEPTATLKKFRSDQALRPTKRSQGKVYFGQNLVCNESISPSGGGKVVRVGDPVYVVQKHASPADAAA</sequence>
<protein>
    <recommendedName>
        <fullName evidence="1">MOSC domain-containing protein</fullName>
    </recommendedName>
</protein>
<dbReference type="OrthoDB" id="17255at2759"/>
<dbReference type="OMA" id="ARQYPQM"/>
<dbReference type="InterPro" id="IPR005302">
    <property type="entry name" value="MoCF_Sase_C"/>
</dbReference>